<name>A0A9N9RFS0_9NEOP</name>
<reference evidence="9" key="2">
    <citation type="submission" date="2022-10" db="EMBL/GenBank/DDBJ databases">
        <authorList>
            <consortium name="ENA_rothamsted_submissions"/>
            <consortium name="culmorum"/>
            <person name="King R."/>
        </authorList>
    </citation>
    <scope>NUCLEOTIDE SEQUENCE</scope>
</reference>
<dbReference type="EMBL" id="OU893339">
    <property type="protein sequence ID" value="CAG9795827.1"/>
    <property type="molecule type" value="Genomic_DNA"/>
</dbReference>
<evidence type="ECO:0000256" key="1">
    <source>
        <dbReference type="ARBA" id="ARBA00004651"/>
    </source>
</evidence>
<reference evidence="9" key="1">
    <citation type="submission" date="2021-12" db="EMBL/GenBank/DDBJ databases">
        <authorList>
            <person name="King R."/>
        </authorList>
    </citation>
    <scope>NUCLEOTIDE SEQUENCE</scope>
</reference>
<evidence type="ECO:0000256" key="7">
    <source>
        <dbReference type="ARBA" id="ARBA00023180"/>
    </source>
</evidence>
<dbReference type="PANTHER" id="PTHR42643">
    <property type="entry name" value="IONOTROPIC RECEPTOR 20A-RELATED"/>
    <property type="match status" value="1"/>
</dbReference>
<keyword evidence="6" id="KW-0675">Receptor</keyword>
<dbReference type="GO" id="GO:0005886">
    <property type="term" value="C:plasma membrane"/>
    <property type="evidence" value="ECO:0007669"/>
    <property type="project" value="UniProtKB-SubCell"/>
</dbReference>
<evidence type="ECO:0000313" key="9">
    <source>
        <dbReference type="EMBL" id="CAG9795827.1"/>
    </source>
</evidence>
<dbReference type="AlphaFoldDB" id="A0A9N9RFS0"/>
<evidence type="ECO:0000313" key="10">
    <source>
        <dbReference type="Proteomes" id="UP001153714"/>
    </source>
</evidence>
<accession>A0A9N9RFS0</accession>
<evidence type="ECO:0000256" key="8">
    <source>
        <dbReference type="SAM" id="Phobius"/>
    </source>
</evidence>
<protein>
    <recommendedName>
        <fullName evidence="11">Ionotropic receptor</fullName>
    </recommendedName>
</protein>
<evidence type="ECO:0000256" key="5">
    <source>
        <dbReference type="ARBA" id="ARBA00023136"/>
    </source>
</evidence>
<dbReference type="PANTHER" id="PTHR42643:SF38">
    <property type="entry name" value="IONOTROPIC RECEPTOR 100A"/>
    <property type="match status" value="1"/>
</dbReference>
<dbReference type="Proteomes" id="UP001153714">
    <property type="component" value="Chromosome 8"/>
</dbReference>
<keyword evidence="3 8" id="KW-0812">Transmembrane</keyword>
<evidence type="ECO:0000256" key="4">
    <source>
        <dbReference type="ARBA" id="ARBA00022989"/>
    </source>
</evidence>
<sequence>MVREPLLKTIKDLWTFNIEIRTSQPVVRLLGGSDALPISPSQIYYDGYNNLSDLLVHDNWATLQRRADVILETQLKNYIDKDGTPLLYLIDQCFSDYYLSYITRKDFPFSNDLTVILMRMVEAGLPRIYYRWTMASLKLQGKLIYTSQQPRPFTPSTMEEERIAFSFLLIGYFMSSMIFVMERWWAKRN</sequence>
<dbReference type="InterPro" id="IPR052192">
    <property type="entry name" value="Insect_Ionotropic_Sensory_Rcpt"/>
</dbReference>
<gene>
    <name evidence="9" type="ORF">DIATSA_LOCUS13066</name>
</gene>
<evidence type="ECO:0000256" key="6">
    <source>
        <dbReference type="ARBA" id="ARBA00023170"/>
    </source>
</evidence>
<comment type="subcellular location">
    <subcellularLocation>
        <location evidence="1">Cell membrane</location>
        <topology evidence="1">Multi-pass membrane protein</topology>
    </subcellularLocation>
</comment>
<evidence type="ECO:0000256" key="3">
    <source>
        <dbReference type="ARBA" id="ARBA00022692"/>
    </source>
</evidence>
<evidence type="ECO:0000256" key="2">
    <source>
        <dbReference type="ARBA" id="ARBA00022475"/>
    </source>
</evidence>
<keyword evidence="7" id="KW-0325">Glycoprotein</keyword>
<keyword evidence="4 8" id="KW-1133">Transmembrane helix</keyword>
<evidence type="ECO:0008006" key="11">
    <source>
        <dbReference type="Google" id="ProtNLM"/>
    </source>
</evidence>
<keyword evidence="5 8" id="KW-0472">Membrane</keyword>
<dbReference type="OrthoDB" id="8195814at2759"/>
<feature type="transmembrane region" description="Helical" evidence="8">
    <location>
        <begin position="163"/>
        <end position="181"/>
    </location>
</feature>
<proteinExistence type="predicted"/>
<keyword evidence="10" id="KW-1185">Reference proteome</keyword>
<organism evidence="9 10">
    <name type="scientific">Diatraea saccharalis</name>
    <name type="common">sugarcane borer</name>
    <dbReference type="NCBI Taxonomy" id="40085"/>
    <lineage>
        <taxon>Eukaryota</taxon>
        <taxon>Metazoa</taxon>
        <taxon>Ecdysozoa</taxon>
        <taxon>Arthropoda</taxon>
        <taxon>Hexapoda</taxon>
        <taxon>Insecta</taxon>
        <taxon>Pterygota</taxon>
        <taxon>Neoptera</taxon>
        <taxon>Endopterygota</taxon>
        <taxon>Lepidoptera</taxon>
        <taxon>Glossata</taxon>
        <taxon>Ditrysia</taxon>
        <taxon>Pyraloidea</taxon>
        <taxon>Crambidae</taxon>
        <taxon>Crambinae</taxon>
        <taxon>Diatraea</taxon>
    </lineage>
</organism>
<keyword evidence="2" id="KW-1003">Cell membrane</keyword>